<accession>A0AA51X5A7</accession>
<dbReference type="Proteomes" id="UP001239782">
    <property type="component" value="Chromosome"/>
</dbReference>
<keyword evidence="2" id="KW-0472">Membrane</keyword>
<feature type="transmembrane region" description="Helical" evidence="2">
    <location>
        <begin position="26"/>
        <end position="47"/>
    </location>
</feature>
<feature type="transmembrane region" description="Helical" evidence="2">
    <location>
        <begin position="196"/>
        <end position="216"/>
    </location>
</feature>
<dbReference type="RefSeq" id="WP_309200811.1">
    <property type="nucleotide sequence ID" value="NZ_CP133548.1"/>
</dbReference>
<feature type="region of interest" description="Disordered" evidence="1">
    <location>
        <begin position="74"/>
        <end position="102"/>
    </location>
</feature>
<dbReference type="AlphaFoldDB" id="A0AA51X5A7"/>
<evidence type="ECO:0000256" key="1">
    <source>
        <dbReference type="SAM" id="MobiDB-lite"/>
    </source>
</evidence>
<organism evidence="3 4">
    <name type="scientific">Pleionea litopenaei</name>
    <dbReference type="NCBI Taxonomy" id="3070815"/>
    <lineage>
        <taxon>Bacteria</taxon>
        <taxon>Pseudomonadati</taxon>
        <taxon>Pseudomonadota</taxon>
        <taxon>Gammaproteobacteria</taxon>
        <taxon>Oceanospirillales</taxon>
        <taxon>Pleioneaceae</taxon>
        <taxon>Pleionea</taxon>
    </lineage>
</organism>
<feature type="transmembrane region" description="Helical" evidence="2">
    <location>
        <begin position="136"/>
        <end position="158"/>
    </location>
</feature>
<name>A0AA51X5A7_9GAMM</name>
<protein>
    <submittedName>
        <fullName evidence="3">Uncharacterized protein</fullName>
    </submittedName>
</protein>
<gene>
    <name evidence="3" type="ORF">Q9312_10575</name>
</gene>
<dbReference type="KEGG" id="plei:Q9312_10575"/>
<dbReference type="EMBL" id="CP133548">
    <property type="protein sequence ID" value="WMS85658.1"/>
    <property type="molecule type" value="Genomic_DNA"/>
</dbReference>
<keyword evidence="4" id="KW-1185">Reference proteome</keyword>
<proteinExistence type="predicted"/>
<evidence type="ECO:0000313" key="3">
    <source>
        <dbReference type="EMBL" id="WMS85658.1"/>
    </source>
</evidence>
<sequence length="241" mass="27337">MSERDIPEKTKLEKKKLDEIHLPRPTWMTVIAVFMLIFGALGFFSGVSNLIMPELYDIQHEALEDLEQRRIDSEKERAEQRNPVSDESLEQESEITTEGSKDAEKDLENFPIIKEFIHGLSNDIVPPQWYIDSLPLIGSITMTVSLFYILSGVLLLRLSVWRIKAFLLATISSIASNSILIVVLAGSGNFLLKMQIPGALTSIFIDIILVVVTLTFNRKFMRQVVEHNEMMKAEAERVGTE</sequence>
<reference evidence="3 4" key="1">
    <citation type="submission" date="2023-08" db="EMBL/GenBank/DDBJ databases">
        <title>Pleionea litopenaei sp. nov., isolated from stomach of juvenile Litopenaeus vannamei.</title>
        <authorList>
            <person name="Rho A.M."/>
            <person name="Hwang C.Y."/>
        </authorList>
    </citation>
    <scope>NUCLEOTIDE SEQUENCE [LARGE SCALE GENOMIC DNA]</scope>
    <source>
        <strain evidence="3 4">HL-JVS1</strain>
    </source>
</reference>
<evidence type="ECO:0000313" key="4">
    <source>
        <dbReference type="Proteomes" id="UP001239782"/>
    </source>
</evidence>
<evidence type="ECO:0000256" key="2">
    <source>
        <dbReference type="SAM" id="Phobius"/>
    </source>
</evidence>
<keyword evidence="2" id="KW-1133">Transmembrane helix</keyword>
<feature type="transmembrane region" description="Helical" evidence="2">
    <location>
        <begin position="165"/>
        <end position="184"/>
    </location>
</feature>
<keyword evidence="2" id="KW-0812">Transmembrane</keyword>